<dbReference type="AlphaFoldDB" id="A0A6P7HBT3"/>
<dbReference type="CDD" id="cd11304">
    <property type="entry name" value="Cadherin_repeat"/>
    <property type="match status" value="9"/>
</dbReference>
<keyword evidence="6 11" id="KW-1133">Transmembrane helix</keyword>
<feature type="domain" description="Cadherin" evidence="12">
    <location>
        <begin position="366"/>
        <end position="453"/>
    </location>
</feature>
<keyword evidence="13" id="KW-1185">Reference proteome</keyword>
<evidence type="ECO:0000256" key="1">
    <source>
        <dbReference type="ARBA" id="ARBA00004167"/>
    </source>
</evidence>
<organism evidence="13 14">
    <name type="scientific">Parambassis ranga</name>
    <name type="common">Indian glassy fish</name>
    <dbReference type="NCBI Taxonomy" id="210632"/>
    <lineage>
        <taxon>Eukaryota</taxon>
        <taxon>Metazoa</taxon>
        <taxon>Chordata</taxon>
        <taxon>Craniata</taxon>
        <taxon>Vertebrata</taxon>
        <taxon>Euteleostomi</taxon>
        <taxon>Actinopterygii</taxon>
        <taxon>Neopterygii</taxon>
        <taxon>Teleostei</taxon>
        <taxon>Neoteleostei</taxon>
        <taxon>Acanthomorphata</taxon>
        <taxon>Ovalentaria</taxon>
        <taxon>Ambassidae</taxon>
        <taxon>Parambassis</taxon>
    </lineage>
</organism>
<evidence type="ECO:0000256" key="9">
    <source>
        <dbReference type="PROSITE-ProRule" id="PRU00043"/>
    </source>
</evidence>
<dbReference type="Pfam" id="PF00028">
    <property type="entry name" value="Cadherin"/>
    <property type="match status" value="6"/>
</dbReference>
<feature type="domain" description="Cadherin" evidence="12">
    <location>
        <begin position="155"/>
        <end position="257"/>
    </location>
</feature>
<comment type="subcellular location">
    <subcellularLocation>
        <location evidence="1">Membrane</location>
        <topology evidence="1">Single-pass membrane protein</topology>
    </subcellularLocation>
</comment>
<feature type="region of interest" description="Disordered" evidence="10">
    <location>
        <begin position="1023"/>
        <end position="1090"/>
    </location>
</feature>
<dbReference type="PROSITE" id="PS50268">
    <property type="entry name" value="CADHERIN_2"/>
    <property type="match status" value="8"/>
</dbReference>
<dbReference type="PANTHER" id="PTHR24027">
    <property type="entry name" value="CADHERIN-23"/>
    <property type="match status" value="1"/>
</dbReference>
<evidence type="ECO:0000256" key="8">
    <source>
        <dbReference type="ARBA" id="ARBA00023180"/>
    </source>
</evidence>
<feature type="domain" description="Cadherin" evidence="12">
    <location>
        <begin position="568"/>
        <end position="652"/>
    </location>
</feature>
<reference evidence="14" key="1">
    <citation type="submission" date="2025-08" db="UniProtKB">
        <authorList>
            <consortium name="RefSeq"/>
        </authorList>
    </citation>
    <scope>IDENTIFICATION</scope>
</reference>
<dbReference type="InterPro" id="IPR020894">
    <property type="entry name" value="Cadherin_CS"/>
</dbReference>
<dbReference type="RefSeq" id="XP_028252910.1">
    <property type="nucleotide sequence ID" value="XM_028397109.1"/>
</dbReference>
<dbReference type="PRINTS" id="PR00205">
    <property type="entry name" value="CADHERIN"/>
</dbReference>
<keyword evidence="5" id="KW-0130">Cell adhesion</keyword>
<dbReference type="Proteomes" id="UP000515145">
    <property type="component" value="Chromosome 1"/>
</dbReference>
<keyword evidence="2 11" id="KW-0812">Transmembrane</keyword>
<proteinExistence type="predicted"/>
<evidence type="ECO:0000256" key="10">
    <source>
        <dbReference type="SAM" id="MobiDB-lite"/>
    </source>
</evidence>
<evidence type="ECO:0000259" key="12">
    <source>
        <dbReference type="PROSITE" id="PS50268"/>
    </source>
</evidence>
<dbReference type="SMART" id="SM00112">
    <property type="entry name" value="CA"/>
    <property type="match status" value="8"/>
</dbReference>
<name>A0A6P7HBT3_9TELE</name>
<evidence type="ECO:0000256" key="11">
    <source>
        <dbReference type="SAM" id="Phobius"/>
    </source>
</evidence>
<dbReference type="GO" id="GO:0007163">
    <property type="term" value="P:establishment or maintenance of cell polarity"/>
    <property type="evidence" value="ECO:0007669"/>
    <property type="project" value="UniProtKB-ARBA"/>
</dbReference>
<dbReference type="GO" id="GO:0005509">
    <property type="term" value="F:calcium ion binding"/>
    <property type="evidence" value="ECO:0007669"/>
    <property type="project" value="UniProtKB-UniRule"/>
</dbReference>
<evidence type="ECO:0000313" key="13">
    <source>
        <dbReference type="Proteomes" id="UP000515145"/>
    </source>
</evidence>
<evidence type="ECO:0000256" key="6">
    <source>
        <dbReference type="ARBA" id="ARBA00022989"/>
    </source>
</evidence>
<dbReference type="InterPro" id="IPR015919">
    <property type="entry name" value="Cadherin-like_sf"/>
</dbReference>
<dbReference type="InterPro" id="IPR039808">
    <property type="entry name" value="Cadherin"/>
</dbReference>
<feature type="domain" description="Cadherin" evidence="12">
    <location>
        <begin position="664"/>
        <end position="762"/>
    </location>
</feature>
<dbReference type="GO" id="GO:0016342">
    <property type="term" value="C:catenin complex"/>
    <property type="evidence" value="ECO:0007669"/>
    <property type="project" value="TreeGrafter"/>
</dbReference>
<keyword evidence="3" id="KW-0677">Repeat</keyword>
<feature type="domain" description="Cadherin" evidence="12">
    <location>
        <begin position="57"/>
        <end position="154"/>
    </location>
</feature>
<evidence type="ECO:0000256" key="7">
    <source>
        <dbReference type="ARBA" id="ARBA00023136"/>
    </source>
</evidence>
<dbReference type="PROSITE" id="PS00232">
    <property type="entry name" value="CADHERIN_1"/>
    <property type="match status" value="2"/>
</dbReference>
<dbReference type="FunFam" id="2.60.40.60:FF:000002">
    <property type="entry name" value="Protocadherin alpha 2"/>
    <property type="match status" value="1"/>
</dbReference>
<feature type="compositionally biased region" description="Polar residues" evidence="10">
    <location>
        <begin position="1023"/>
        <end position="1037"/>
    </location>
</feature>
<dbReference type="GO" id="GO:0009653">
    <property type="term" value="P:anatomical structure morphogenesis"/>
    <property type="evidence" value="ECO:0007669"/>
    <property type="project" value="UniProtKB-ARBA"/>
</dbReference>
<feature type="domain" description="Cadherin" evidence="12">
    <location>
        <begin position="258"/>
        <end position="365"/>
    </location>
</feature>
<dbReference type="Gene3D" id="2.60.40.60">
    <property type="entry name" value="Cadherins"/>
    <property type="match status" value="8"/>
</dbReference>
<feature type="compositionally biased region" description="Basic and acidic residues" evidence="10">
    <location>
        <begin position="1074"/>
        <end position="1084"/>
    </location>
</feature>
<protein>
    <submittedName>
        <fullName evidence="14">Cadherin EGF LAG seven-pass G-type receptor 1-like</fullName>
    </submittedName>
</protein>
<feature type="domain" description="Cadherin" evidence="12">
    <location>
        <begin position="449"/>
        <end position="556"/>
    </location>
</feature>
<keyword evidence="4 9" id="KW-0106">Calcium</keyword>
<dbReference type="GO" id="GO:0008013">
    <property type="term" value="F:beta-catenin binding"/>
    <property type="evidence" value="ECO:0007669"/>
    <property type="project" value="TreeGrafter"/>
</dbReference>
<evidence type="ECO:0000256" key="2">
    <source>
        <dbReference type="ARBA" id="ARBA00022692"/>
    </source>
</evidence>
<evidence type="ECO:0000256" key="5">
    <source>
        <dbReference type="ARBA" id="ARBA00022889"/>
    </source>
</evidence>
<dbReference type="GO" id="GO:0045296">
    <property type="term" value="F:cadherin binding"/>
    <property type="evidence" value="ECO:0007669"/>
    <property type="project" value="TreeGrafter"/>
</dbReference>
<evidence type="ECO:0000256" key="3">
    <source>
        <dbReference type="ARBA" id="ARBA00022737"/>
    </source>
</evidence>
<dbReference type="InParanoid" id="A0A6P7HBT3"/>
<accession>A0A6P7HBT3</accession>
<dbReference type="GeneID" id="114428549"/>
<keyword evidence="7 11" id="KW-0472">Membrane</keyword>
<evidence type="ECO:0000313" key="14">
    <source>
        <dbReference type="RefSeq" id="XP_028252910.1"/>
    </source>
</evidence>
<sequence>MDENTGEISLAETIPLQENRILEFPLYITARDGGSISRSSSAQVNIRAPGSSKPQFLQKIYTGTVKEEQDPGVTILRVDFLAIPAESPVTLRVEKESDNFAISSTGDLTTKQKLDYDEAPHHYSVEITISDGVNTDRAVVEVEVTDVNDNSPVFAPSSVTKSVPEDAEPGTNVTVVQATDKDSGFNKEIRYSLRGGEGKFSIDPVSGIVSVAGALDRETEAQYNLQVVAEDQGRPARSATATLLVHVSDINDNAPKFTEAGYQIEVLETEVAGASLLTLLAVDPDEGANGRVRYSIFHQSPSSDPATFQLEASSGILQLAQLLDYSEVKEYTLKVQAFDGGDPYMVANTSVVVKVKDVNNNPPEFSTESYDVAVSENLAGGASILTLEVTDKDEGGFSNGYFIYTSDTFDINKQGVVSLKTGATLDRETKDNYILQVVAVDHVTDGLRSTAQLNITIPEGHYSEETPREVFAIVPTDADLGLNGEVTVSLSSPHSLSPSLKFREDGMLLAVGDLDRERRDSYDLVVRASDKGTPQRQNTTTIRVSLIDVNDNRPEFSSSRYVSSILLKDTEKGKLLLTMSATDQDIGNNALITYRFSEGNSPYLALNSESGEVTLTSDLSDITEDTTLQLTAMAKDHGQPPLNSTAAVVVNLRVVSLVENVAFQSSSYNFSLPENQPAGVLVGRVFASAGSNIYKVTYALKTHADVFSVDANGAITTTAQLDREKQEWYILEVEAVDTRSPPTSATAVVRVQVEDVNEPPQFPPEVYKASVFSIALYKTPIIYVKASDPDVGEEGQLVYSLSGGSSHFDVELSSGLVYVVSAAGLAGQTAAVEVKATDPRGLSATARVEVVVQGSASSSNLVIISLNQPANTVEKKVPELEKSLGKALGWTVNIIQVSSANGGTPESRMLRESVRTLVSFVAVDGGEAVSSEEVIKRLQSQSAAVMAELTLVFGEGLHFDIETKPETSSSDQAVVIALGVLLGLSMLGLIITSTLIIRFKGKDIQDSDQESFDIDQNTESYFNWSRKTSEPSEQGQTRLHEKTAKDLQPRTDREKAQEDRDTKETVKTDGNNVRVKEDGDREGNETTSVF</sequence>
<gene>
    <name evidence="14" type="primary">LOC114428549</name>
</gene>
<feature type="compositionally biased region" description="Basic and acidic residues" evidence="10">
    <location>
        <begin position="1038"/>
        <end position="1067"/>
    </location>
</feature>
<dbReference type="GO" id="GO:0007156">
    <property type="term" value="P:homophilic cell adhesion via plasma membrane adhesion molecules"/>
    <property type="evidence" value="ECO:0007669"/>
    <property type="project" value="InterPro"/>
</dbReference>
<dbReference type="FunFam" id="2.60.40.60:FF:000020">
    <property type="entry name" value="Dachsous cadherin-related 1b"/>
    <property type="match status" value="2"/>
</dbReference>
<dbReference type="FunFam" id="2.60.40.60:FF:000116">
    <property type="entry name" value="Dachsous cadherin-related 2"/>
    <property type="match status" value="1"/>
</dbReference>
<dbReference type="PANTHER" id="PTHR24027:SF438">
    <property type="entry name" value="CADHERIN 23"/>
    <property type="match status" value="1"/>
</dbReference>
<keyword evidence="8" id="KW-0325">Glycoprotein</keyword>
<feature type="transmembrane region" description="Helical" evidence="11">
    <location>
        <begin position="973"/>
        <end position="997"/>
    </location>
</feature>
<dbReference type="InterPro" id="IPR002126">
    <property type="entry name" value="Cadherin-like_dom"/>
</dbReference>
<feature type="domain" description="Cadherin" evidence="12">
    <location>
        <begin position="763"/>
        <end position="871"/>
    </location>
</feature>
<dbReference type="GO" id="GO:0016477">
    <property type="term" value="P:cell migration"/>
    <property type="evidence" value="ECO:0007669"/>
    <property type="project" value="TreeGrafter"/>
</dbReference>
<dbReference type="OrthoDB" id="6252479at2759"/>
<dbReference type="SUPFAM" id="SSF49313">
    <property type="entry name" value="Cadherin-like"/>
    <property type="match status" value="8"/>
</dbReference>
<evidence type="ECO:0000256" key="4">
    <source>
        <dbReference type="ARBA" id="ARBA00022837"/>
    </source>
</evidence>